<dbReference type="SUPFAM" id="SSF56645">
    <property type="entry name" value="Acyl-CoA dehydrogenase NM domain-like"/>
    <property type="match status" value="1"/>
</dbReference>
<dbReference type="GO" id="GO:0003995">
    <property type="term" value="F:acyl-CoA dehydrogenase activity"/>
    <property type="evidence" value="ECO:0007669"/>
    <property type="project" value="TreeGrafter"/>
</dbReference>
<protein>
    <recommendedName>
        <fullName evidence="5">Acyl-CoA dehydrogenase/oxidase C-terminal domain-containing protein</fullName>
    </recommendedName>
</protein>
<dbReference type="InterPro" id="IPR009100">
    <property type="entry name" value="AcylCoA_DH/oxidase_NM_dom_sf"/>
</dbReference>
<evidence type="ECO:0000259" key="5">
    <source>
        <dbReference type="Pfam" id="PF00441"/>
    </source>
</evidence>
<dbReference type="Pfam" id="PF00441">
    <property type="entry name" value="Acyl-CoA_dh_1"/>
    <property type="match status" value="1"/>
</dbReference>
<name>A0A0W0YX05_9GAMM</name>
<accession>A0A0W0YX05</accession>
<dbReference type="PANTHER" id="PTHR43884">
    <property type="entry name" value="ACYL-COA DEHYDROGENASE"/>
    <property type="match status" value="1"/>
</dbReference>
<dbReference type="EMBL" id="LNYU01000040">
    <property type="protein sequence ID" value="KTD61461.1"/>
    <property type="molecule type" value="Genomic_DNA"/>
</dbReference>
<feature type="domain" description="Acyl-CoA dehydrogenase/oxidase C-terminal" evidence="5">
    <location>
        <begin position="202"/>
        <end position="337"/>
    </location>
</feature>
<proteinExistence type="inferred from homology"/>
<dbReference type="Gene3D" id="1.10.540.10">
    <property type="entry name" value="Acyl-CoA dehydrogenase/oxidase, N-terminal domain"/>
    <property type="match status" value="1"/>
</dbReference>
<dbReference type="PANTHER" id="PTHR43884:SF12">
    <property type="entry name" value="ISOVALERYL-COA DEHYDROGENASE, MITOCHONDRIAL-RELATED"/>
    <property type="match status" value="1"/>
</dbReference>
<evidence type="ECO:0000256" key="2">
    <source>
        <dbReference type="ARBA" id="ARBA00009347"/>
    </source>
</evidence>
<dbReference type="Gene3D" id="2.40.110.10">
    <property type="entry name" value="Butyryl-CoA Dehydrogenase, subunit A, domain 2"/>
    <property type="match status" value="1"/>
</dbReference>
<reference evidence="6 7" key="1">
    <citation type="submission" date="2015-11" db="EMBL/GenBank/DDBJ databases">
        <title>Genomic analysis of 38 Legionella species identifies large and diverse effector repertoires.</title>
        <authorList>
            <person name="Burstein D."/>
            <person name="Amaro F."/>
            <person name="Zusman T."/>
            <person name="Lifshitz Z."/>
            <person name="Cohen O."/>
            <person name="Gilbert J.A."/>
            <person name="Pupko T."/>
            <person name="Shuman H.A."/>
            <person name="Segal G."/>
        </authorList>
    </citation>
    <scope>NUCLEOTIDE SEQUENCE [LARGE SCALE GENOMIC DNA]</scope>
    <source>
        <strain evidence="6 7">SC-63-C7</strain>
    </source>
</reference>
<dbReference type="Proteomes" id="UP000054703">
    <property type="component" value="Unassembled WGS sequence"/>
</dbReference>
<dbReference type="PATRIC" id="fig|45074.5.peg.1960"/>
<keyword evidence="4" id="KW-0274">FAD</keyword>
<dbReference type="SUPFAM" id="SSF47203">
    <property type="entry name" value="Acyl-CoA dehydrogenase C-terminal domain-like"/>
    <property type="match status" value="1"/>
</dbReference>
<comment type="cofactor">
    <cofactor evidence="1">
        <name>FAD</name>
        <dbReference type="ChEBI" id="CHEBI:57692"/>
    </cofactor>
</comment>
<dbReference type="RefSeq" id="WP_058514121.1">
    <property type="nucleotide sequence ID" value="NZ_CAAAIH010000077.1"/>
</dbReference>
<dbReference type="AlphaFoldDB" id="A0A0W0YX05"/>
<dbReference type="InterPro" id="IPR036250">
    <property type="entry name" value="AcylCo_DH-like_C"/>
</dbReference>
<dbReference type="InterPro" id="IPR037069">
    <property type="entry name" value="AcylCoA_DH/ox_N_sf"/>
</dbReference>
<gene>
    <name evidence="6" type="ORF">Lsan_1838</name>
</gene>
<dbReference type="Gene3D" id="1.20.140.10">
    <property type="entry name" value="Butyryl-CoA Dehydrogenase, subunit A, domain 3"/>
    <property type="match status" value="1"/>
</dbReference>
<evidence type="ECO:0000313" key="6">
    <source>
        <dbReference type="EMBL" id="KTD61461.1"/>
    </source>
</evidence>
<evidence type="ECO:0000256" key="4">
    <source>
        <dbReference type="ARBA" id="ARBA00022827"/>
    </source>
</evidence>
<keyword evidence="7" id="KW-1185">Reference proteome</keyword>
<comment type="similarity">
    <text evidence="2">Belongs to the acyl-CoA dehydrogenase family.</text>
</comment>
<organism evidence="6 7">
    <name type="scientific">Legionella santicrucis</name>
    <dbReference type="NCBI Taxonomy" id="45074"/>
    <lineage>
        <taxon>Bacteria</taxon>
        <taxon>Pseudomonadati</taxon>
        <taxon>Pseudomonadota</taxon>
        <taxon>Gammaproteobacteria</taxon>
        <taxon>Legionellales</taxon>
        <taxon>Legionellaceae</taxon>
        <taxon>Legionella</taxon>
    </lineage>
</organism>
<evidence type="ECO:0000313" key="7">
    <source>
        <dbReference type="Proteomes" id="UP000054703"/>
    </source>
</evidence>
<dbReference type="InterPro" id="IPR009075">
    <property type="entry name" value="AcylCo_DH/oxidase_C"/>
</dbReference>
<keyword evidence="3" id="KW-0285">Flavoprotein</keyword>
<sequence length="351" mass="39482">MSVLNNYPFLAVLKTFYAKNPLHHCLKNDKICPKLSFEFFANLAFDSEDVGACISLMVNLITLFIAQQQSNDCLSQHLNQLLNGEIITAVANNEAFHHGSNLNAMTSCIKFNSDSSFDIVINKPLITNAGAADLVIASVPIEGKAKNQFAMLLFEGSEIQQKCFSEQLSGLRSCPTGSISAQYKNIRNIRLVTEVRRSLLVMRQIYNMERFLLGCIMTGILKKILHYALKEMDDDVHEKFANQYLQNKILSIFEALIRLESLVKNCIDSMEKGNPTESILSIIKLSCINDVGKSIILLKEICGGKSYFKNHITSKLLADHEALNNLGGTRELMKQTLWQTLKNHKIRNLYV</sequence>
<dbReference type="InterPro" id="IPR046373">
    <property type="entry name" value="Acyl-CoA_Oxase/DH_mid-dom_sf"/>
</dbReference>
<evidence type="ECO:0000256" key="3">
    <source>
        <dbReference type="ARBA" id="ARBA00022630"/>
    </source>
</evidence>
<evidence type="ECO:0000256" key="1">
    <source>
        <dbReference type="ARBA" id="ARBA00001974"/>
    </source>
</evidence>
<dbReference type="STRING" id="45074.Lsan_1838"/>
<dbReference type="GO" id="GO:0050660">
    <property type="term" value="F:flavin adenine dinucleotide binding"/>
    <property type="evidence" value="ECO:0007669"/>
    <property type="project" value="InterPro"/>
</dbReference>
<comment type="caution">
    <text evidence="6">The sequence shown here is derived from an EMBL/GenBank/DDBJ whole genome shotgun (WGS) entry which is preliminary data.</text>
</comment>